<evidence type="ECO:0000313" key="2">
    <source>
        <dbReference type="EMBL" id="ERH16338.1"/>
    </source>
</evidence>
<evidence type="ECO:0000256" key="1">
    <source>
        <dbReference type="SAM" id="MobiDB-lite"/>
    </source>
</evidence>
<comment type="caution">
    <text evidence="2">The sequence shown here is derived from an EMBL/GenBank/DDBJ whole genome shotgun (WGS) entry which is preliminary data.</text>
</comment>
<feature type="region of interest" description="Disordered" evidence="1">
    <location>
        <begin position="1"/>
        <end position="21"/>
    </location>
</feature>
<gene>
    <name evidence="2" type="ORF">HMPREF1978_01082</name>
</gene>
<dbReference type="EMBL" id="AWSC01000042">
    <property type="protein sequence ID" value="ERH16338.1"/>
    <property type="molecule type" value="Genomic_DNA"/>
</dbReference>
<sequence length="40" mass="4478">MVHVSEPANSRERACSELTDPPKYAQLSQEITLLYGDKIS</sequence>
<proteinExistence type="predicted"/>
<organism evidence="2 3">
    <name type="scientific">Actinomyces graevenitzii F0530</name>
    <dbReference type="NCBI Taxonomy" id="1321817"/>
    <lineage>
        <taxon>Bacteria</taxon>
        <taxon>Bacillati</taxon>
        <taxon>Actinomycetota</taxon>
        <taxon>Actinomycetes</taxon>
        <taxon>Actinomycetales</taxon>
        <taxon>Actinomycetaceae</taxon>
        <taxon>Actinomyces</taxon>
    </lineage>
</organism>
<dbReference type="PATRIC" id="fig|1321817.3.peg.948"/>
<dbReference type="Proteomes" id="UP000016481">
    <property type="component" value="Unassembled WGS sequence"/>
</dbReference>
<protein>
    <submittedName>
        <fullName evidence="2">Uncharacterized protein</fullName>
    </submittedName>
</protein>
<evidence type="ECO:0000313" key="3">
    <source>
        <dbReference type="Proteomes" id="UP000016481"/>
    </source>
</evidence>
<name>U1R9J2_9ACTO</name>
<dbReference type="HOGENOM" id="CLU_3283445_0_0_11"/>
<accession>U1R9J2</accession>
<reference evidence="2 3" key="1">
    <citation type="submission" date="2013-08" db="EMBL/GenBank/DDBJ databases">
        <authorList>
            <person name="Weinstock G."/>
            <person name="Sodergren E."/>
            <person name="Wylie T."/>
            <person name="Fulton L."/>
            <person name="Fulton R."/>
            <person name="Fronick C."/>
            <person name="O'Laughlin M."/>
            <person name="Godfrey J."/>
            <person name="Miner T."/>
            <person name="Herter B."/>
            <person name="Appelbaum E."/>
            <person name="Cordes M."/>
            <person name="Lek S."/>
            <person name="Wollam A."/>
            <person name="Pepin K.H."/>
            <person name="Palsikar V.B."/>
            <person name="Mitreva M."/>
            <person name="Wilson R.K."/>
        </authorList>
    </citation>
    <scope>NUCLEOTIDE SEQUENCE [LARGE SCALE GENOMIC DNA]</scope>
    <source>
        <strain evidence="2 3">F0530</strain>
    </source>
</reference>
<dbReference type="AlphaFoldDB" id="U1R9J2"/>